<feature type="non-terminal residue" evidence="1">
    <location>
        <position position="1"/>
    </location>
</feature>
<reference evidence="1" key="1">
    <citation type="journal article" date="2020" name="Stud. Mycol.">
        <title>101 Dothideomycetes genomes: a test case for predicting lifestyles and emergence of pathogens.</title>
        <authorList>
            <person name="Haridas S."/>
            <person name="Albert R."/>
            <person name="Binder M."/>
            <person name="Bloem J."/>
            <person name="Labutti K."/>
            <person name="Salamov A."/>
            <person name="Andreopoulos B."/>
            <person name="Baker S."/>
            <person name="Barry K."/>
            <person name="Bills G."/>
            <person name="Bluhm B."/>
            <person name="Cannon C."/>
            <person name="Castanera R."/>
            <person name="Culley D."/>
            <person name="Daum C."/>
            <person name="Ezra D."/>
            <person name="Gonzalez J."/>
            <person name="Henrissat B."/>
            <person name="Kuo A."/>
            <person name="Liang C."/>
            <person name="Lipzen A."/>
            <person name="Lutzoni F."/>
            <person name="Magnuson J."/>
            <person name="Mondo S."/>
            <person name="Nolan M."/>
            <person name="Ohm R."/>
            <person name="Pangilinan J."/>
            <person name="Park H.-J."/>
            <person name="Ramirez L."/>
            <person name="Alfaro M."/>
            <person name="Sun H."/>
            <person name="Tritt A."/>
            <person name="Yoshinaga Y."/>
            <person name="Zwiers L.-H."/>
            <person name="Turgeon B."/>
            <person name="Goodwin S."/>
            <person name="Spatafora J."/>
            <person name="Crous P."/>
            <person name="Grigoriev I."/>
        </authorList>
    </citation>
    <scope>NUCLEOTIDE SEQUENCE</scope>
    <source>
        <strain evidence="1">CBS 116005</strain>
    </source>
</reference>
<evidence type="ECO:0000313" key="1">
    <source>
        <dbReference type="EMBL" id="KAF2763671.1"/>
    </source>
</evidence>
<dbReference type="AlphaFoldDB" id="A0A6G1KSR2"/>
<gene>
    <name evidence="1" type="ORF">EJ03DRAFT_59044</name>
</gene>
<keyword evidence="2" id="KW-1185">Reference proteome</keyword>
<dbReference type="EMBL" id="ML995976">
    <property type="protein sequence ID" value="KAF2763671.1"/>
    <property type="molecule type" value="Genomic_DNA"/>
</dbReference>
<sequence>ITLCALCNANWTSRYLGIYKPLYALYIYQQENQISALPLHSHHHQLACNQQFQAITQDTHKLSTTTTTTTTTAAAAATTNYNHNSSSKLLAGLIDLHHRHSMTFCIPTLSNQTHLLGMSMSSARMCGCCTTVQMPWGTCAKYGQNISNSCGVKNGLRSSDMCKICRQNISDCCCAVKNRPQSSRHMQNLPPEHLRLLLRG</sequence>
<organism evidence="1 2">
    <name type="scientific">Teratosphaeria nubilosa</name>
    <dbReference type="NCBI Taxonomy" id="161662"/>
    <lineage>
        <taxon>Eukaryota</taxon>
        <taxon>Fungi</taxon>
        <taxon>Dikarya</taxon>
        <taxon>Ascomycota</taxon>
        <taxon>Pezizomycotina</taxon>
        <taxon>Dothideomycetes</taxon>
        <taxon>Dothideomycetidae</taxon>
        <taxon>Mycosphaerellales</taxon>
        <taxon>Teratosphaeriaceae</taxon>
        <taxon>Teratosphaeria</taxon>
    </lineage>
</organism>
<proteinExistence type="predicted"/>
<protein>
    <submittedName>
        <fullName evidence="1">Uncharacterized protein</fullName>
    </submittedName>
</protein>
<dbReference type="Proteomes" id="UP000799436">
    <property type="component" value="Unassembled WGS sequence"/>
</dbReference>
<name>A0A6G1KSR2_9PEZI</name>
<dbReference type="OrthoDB" id="3649685at2759"/>
<evidence type="ECO:0000313" key="2">
    <source>
        <dbReference type="Proteomes" id="UP000799436"/>
    </source>
</evidence>
<accession>A0A6G1KSR2</accession>